<dbReference type="STRING" id="136037.A0A067RGC2"/>
<dbReference type="InParanoid" id="A0A067RGC2"/>
<name>A0A067RGC2_ZOONE</name>
<organism evidence="2 3">
    <name type="scientific">Zootermopsis nevadensis</name>
    <name type="common">Dampwood termite</name>
    <dbReference type="NCBI Taxonomy" id="136037"/>
    <lineage>
        <taxon>Eukaryota</taxon>
        <taxon>Metazoa</taxon>
        <taxon>Ecdysozoa</taxon>
        <taxon>Arthropoda</taxon>
        <taxon>Hexapoda</taxon>
        <taxon>Insecta</taxon>
        <taxon>Pterygota</taxon>
        <taxon>Neoptera</taxon>
        <taxon>Polyneoptera</taxon>
        <taxon>Dictyoptera</taxon>
        <taxon>Blattodea</taxon>
        <taxon>Blattoidea</taxon>
        <taxon>Termitoidae</taxon>
        <taxon>Termopsidae</taxon>
        <taxon>Zootermopsis</taxon>
    </lineage>
</organism>
<proteinExistence type="predicted"/>
<protein>
    <submittedName>
        <fullName evidence="2">Uncharacterized protein</fullName>
    </submittedName>
</protein>
<sequence>MKTNSYTKSKAQDSITHVVEIMSYKNDRAPLSCSLLRVVEVFSSSDIDTSLVTQLLAHCQEIAESILACETNSFHSEVMYQTVHQLEWQKRTLMEMMYNDDSTSGAKNTWEHSTNADSDKSARRRCIEDTRQVPSAGGLDTVAGLPETKKLLREAVLLPLKFPHLFTGAAQTKIQ</sequence>
<dbReference type="EMBL" id="KK852657">
    <property type="protein sequence ID" value="KDR19234.1"/>
    <property type="molecule type" value="Genomic_DNA"/>
</dbReference>
<evidence type="ECO:0000313" key="2">
    <source>
        <dbReference type="EMBL" id="KDR19234.1"/>
    </source>
</evidence>
<dbReference type="Gene3D" id="3.40.50.300">
    <property type="entry name" value="P-loop containing nucleotide triphosphate hydrolases"/>
    <property type="match status" value="1"/>
</dbReference>
<dbReference type="InterPro" id="IPR027417">
    <property type="entry name" value="P-loop_NTPase"/>
</dbReference>
<dbReference type="AlphaFoldDB" id="A0A067RGC2"/>
<evidence type="ECO:0000256" key="1">
    <source>
        <dbReference type="SAM" id="MobiDB-lite"/>
    </source>
</evidence>
<gene>
    <name evidence="2" type="ORF">L798_06289</name>
</gene>
<dbReference type="Proteomes" id="UP000027135">
    <property type="component" value="Unassembled WGS sequence"/>
</dbReference>
<accession>A0A067RGC2</accession>
<feature type="compositionally biased region" description="Polar residues" evidence="1">
    <location>
        <begin position="104"/>
        <end position="116"/>
    </location>
</feature>
<keyword evidence="3" id="KW-1185">Reference proteome</keyword>
<evidence type="ECO:0000313" key="3">
    <source>
        <dbReference type="Proteomes" id="UP000027135"/>
    </source>
</evidence>
<reference evidence="2 3" key="1">
    <citation type="journal article" date="2014" name="Nat. Commun.">
        <title>Molecular traces of alternative social organization in a termite genome.</title>
        <authorList>
            <person name="Terrapon N."/>
            <person name="Li C."/>
            <person name="Robertson H.M."/>
            <person name="Ji L."/>
            <person name="Meng X."/>
            <person name="Booth W."/>
            <person name="Chen Z."/>
            <person name="Childers C.P."/>
            <person name="Glastad K.M."/>
            <person name="Gokhale K."/>
            <person name="Gowin J."/>
            <person name="Gronenberg W."/>
            <person name="Hermansen R.A."/>
            <person name="Hu H."/>
            <person name="Hunt B.G."/>
            <person name="Huylmans A.K."/>
            <person name="Khalil S.M."/>
            <person name="Mitchell R.D."/>
            <person name="Munoz-Torres M.C."/>
            <person name="Mustard J.A."/>
            <person name="Pan H."/>
            <person name="Reese J.T."/>
            <person name="Scharf M.E."/>
            <person name="Sun F."/>
            <person name="Vogel H."/>
            <person name="Xiao J."/>
            <person name="Yang W."/>
            <person name="Yang Z."/>
            <person name="Yang Z."/>
            <person name="Zhou J."/>
            <person name="Zhu J."/>
            <person name="Brent C.S."/>
            <person name="Elsik C.G."/>
            <person name="Goodisman M.A."/>
            <person name="Liberles D.A."/>
            <person name="Roe R.M."/>
            <person name="Vargo E.L."/>
            <person name="Vilcinskas A."/>
            <person name="Wang J."/>
            <person name="Bornberg-Bauer E."/>
            <person name="Korb J."/>
            <person name="Zhang G."/>
            <person name="Liebig J."/>
        </authorList>
    </citation>
    <scope>NUCLEOTIDE SEQUENCE [LARGE SCALE GENOMIC DNA]</scope>
    <source>
        <tissue evidence="2">Whole organism</tissue>
    </source>
</reference>
<feature type="region of interest" description="Disordered" evidence="1">
    <location>
        <begin position="104"/>
        <end position="125"/>
    </location>
</feature>